<comment type="caution">
    <text evidence="5">The sequence shown here is derived from an EMBL/GenBank/DDBJ whole genome shotgun (WGS) entry which is preliminary data.</text>
</comment>
<dbReference type="Gene3D" id="1.10.238.10">
    <property type="entry name" value="EF-hand"/>
    <property type="match status" value="1"/>
</dbReference>
<keyword evidence="2" id="KW-0106">Calcium</keyword>
<feature type="domain" description="EF-hand" evidence="4">
    <location>
        <begin position="25"/>
        <end position="60"/>
    </location>
</feature>
<dbReference type="InterPro" id="IPR002048">
    <property type="entry name" value="EF_hand_dom"/>
</dbReference>
<dbReference type="Pfam" id="PF13405">
    <property type="entry name" value="EF-hand_6"/>
    <property type="match status" value="1"/>
</dbReference>
<keyword evidence="1" id="KW-0677">Repeat</keyword>
<sequence>MRSKSNQSNIHIDPQLLEKSGLTSTELQELVEIFSLVDVDHGGTISTDELASLMRTLGVKATKARLARARAAGVSARYRRTVRTLQDEMNEIMNEIAKGSGEIDFESFALTVTKKVQTTITAEELRSAFNVKMSPDDAIELIRQVAPQSDKDTFDFQQFMGLYFNQ</sequence>
<name>A0ABR4NES1_9FUNG</name>
<accession>A0ABR4NES1</accession>
<evidence type="ECO:0000259" key="4">
    <source>
        <dbReference type="PROSITE" id="PS50222"/>
    </source>
</evidence>
<dbReference type="EMBL" id="JADGIZ020000008">
    <property type="protein sequence ID" value="KAL2918039.1"/>
    <property type="molecule type" value="Genomic_DNA"/>
</dbReference>
<evidence type="ECO:0000256" key="1">
    <source>
        <dbReference type="ARBA" id="ARBA00022737"/>
    </source>
</evidence>
<organism evidence="5 6">
    <name type="scientific">Polyrhizophydium stewartii</name>
    <dbReference type="NCBI Taxonomy" id="2732419"/>
    <lineage>
        <taxon>Eukaryota</taxon>
        <taxon>Fungi</taxon>
        <taxon>Fungi incertae sedis</taxon>
        <taxon>Chytridiomycota</taxon>
        <taxon>Chytridiomycota incertae sedis</taxon>
        <taxon>Chytridiomycetes</taxon>
        <taxon>Rhizophydiales</taxon>
        <taxon>Rhizophydiales incertae sedis</taxon>
        <taxon>Polyrhizophydium</taxon>
    </lineage>
</organism>
<dbReference type="InterPro" id="IPR050230">
    <property type="entry name" value="CALM/Myosin/TropC-like"/>
</dbReference>
<proteinExistence type="predicted"/>
<dbReference type="Proteomes" id="UP001527925">
    <property type="component" value="Unassembled WGS sequence"/>
</dbReference>
<feature type="coiled-coil region" evidence="3">
    <location>
        <begin position="75"/>
        <end position="102"/>
    </location>
</feature>
<dbReference type="CDD" id="cd00051">
    <property type="entry name" value="EFh"/>
    <property type="match status" value="1"/>
</dbReference>
<dbReference type="SMART" id="SM00054">
    <property type="entry name" value="EFh"/>
    <property type="match status" value="2"/>
</dbReference>
<dbReference type="InterPro" id="IPR011992">
    <property type="entry name" value="EF-hand-dom_pair"/>
</dbReference>
<keyword evidence="6" id="KW-1185">Reference proteome</keyword>
<reference evidence="5 6" key="1">
    <citation type="submission" date="2023-09" db="EMBL/GenBank/DDBJ databases">
        <title>Pangenome analysis of Batrachochytrium dendrobatidis and related Chytrids.</title>
        <authorList>
            <person name="Yacoub M.N."/>
            <person name="Stajich J.E."/>
            <person name="James T.Y."/>
        </authorList>
    </citation>
    <scope>NUCLEOTIDE SEQUENCE [LARGE SCALE GENOMIC DNA]</scope>
    <source>
        <strain evidence="5 6">JEL0888</strain>
    </source>
</reference>
<dbReference type="PANTHER" id="PTHR23048">
    <property type="entry name" value="MYOSIN LIGHT CHAIN 1, 3"/>
    <property type="match status" value="1"/>
</dbReference>
<keyword evidence="3" id="KW-0175">Coiled coil</keyword>
<dbReference type="PROSITE" id="PS50222">
    <property type="entry name" value="EF_HAND_2"/>
    <property type="match status" value="1"/>
</dbReference>
<gene>
    <name evidence="5" type="ORF">HK105_202453</name>
</gene>
<dbReference type="PROSITE" id="PS00018">
    <property type="entry name" value="EF_HAND_1"/>
    <property type="match status" value="1"/>
</dbReference>
<evidence type="ECO:0000256" key="2">
    <source>
        <dbReference type="ARBA" id="ARBA00022837"/>
    </source>
</evidence>
<dbReference type="SUPFAM" id="SSF47473">
    <property type="entry name" value="EF-hand"/>
    <property type="match status" value="1"/>
</dbReference>
<evidence type="ECO:0000256" key="3">
    <source>
        <dbReference type="SAM" id="Coils"/>
    </source>
</evidence>
<evidence type="ECO:0000313" key="5">
    <source>
        <dbReference type="EMBL" id="KAL2918039.1"/>
    </source>
</evidence>
<evidence type="ECO:0000313" key="6">
    <source>
        <dbReference type="Proteomes" id="UP001527925"/>
    </source>
</evidence>
<protein>
    <recommendedName>
        <fullName evidence="4">EF-hand domain-containing protein</fullName>
    </recommendedName>
</protein>
<dbReference type="PANTHER" id="PTHR23048:SF0">
    <property type="entry name" value="CALMODULIN LIKE 3"/>
    <property type="match status" value="1"/>
</dbReference>
<dbReference type="InterPro" id="IPR018247">
    <property type="entry name" value="EF_Hand_1_Ca_BS"/>
</dbReference>